<dbReference type="AlphaFoldDB" id="A0AAN6ZHE3"/>
<keyword evidence="2" id="KW-1185">Reference proteome</keyword>
<sequence>MDGPTRRVFQSTNTASLPIKSISTPGAFGYCWSPLSLPALILLNLKQGTYASGVLETAVAAPFAPLHEPGGWLGARCVVWSECTGTPKLGRFSQPICLLQPQHFRGSTDCGKASLRYFWPSYLLLRNRMGLVSKTDLRLARLITEHLLPGFRSIRSLPQTFGRPPVKLMLPVTCFALHNGA</sequence>
<proteinExistence type="predicted"/>
<evidence type="ECO:0000313" key="2">
    <source>
        <dbReference type="Proteomes" id="UP001304895"/>
    </source>
</evidence>
<evidence type="ECO:0000313" key="1">
    <source>
        <dbReference type="EMBL" id="KAK4137649.1"/>
    </source>
</evidence>
<name>A0AAN6ZHE3_9PEZI</name>
<reference evidence="1" key="1">
    <citation type="journal article" date="2023" name="Mol. Phylogenet. Evol.">
        <title>Genome-scale phylogeny and comparative genomics of the fungal order Sordariales.</title>
        <authorList>
            <person name="Hensen N."/>
            <person name="Bonometti L."/>
            <person name="Westerberg I."/>
            <person name="Brannstrom I.O."/>
            <person name="Guillou S."/>
            <person name="Cros-Aarteil S."/>
            <person name="Calhoun S."/>
            <person name="Haridas S."/>
            <person name="Kuo A."/>
            <person name="Mondo S."/>
            <person name="Pangilinan J."/>
            <person name="Riley R."/>
            <person name="LaButti K."/>
            <person name="Andreopoulos B."/>
            <person name="Lipzen A."/>
            <person name="Chen C."/>
            <person name="Yan M."/>
            <person name="Daum C."/>
            <person name="Ng V."/>
            <person name="Clum A."/>
            <person name="Steindorff A."/>
            <person name="Ohm R.A."/>
            <person name="Martin F."/>
            <person name="Silar P."/>
            <person name="Natvig D.O."/>
            <person name="Lalanne C."/>
            <person name="Gautier V."/>
            <person name="Ament-Velasquez S.L."/>
            <person name="Kruys A."/>
            <person name="Hutchinson M.I."/>
            <person name="Powell A.J."/>
            <person name="Barry K."/>
            <person name="Miller A.N."/>
            <person name="Grigoriev I.V."/>
            <person name="Debuchy R."/>
            <person name="Gladieux P."/>
            <person name="Hiltunen Thoren M."/>
            <person name="Johannesson H."/>
        </authorList>
    </citation>
    <scope>NUCLEOTIDE SEQUENCE</scope>
    <source>
        <strain evidence="1">CBS 123565</strain>
    </source>
</reference>
<gene>
    <name evidence="1" type="ORF">BT67DRAFT_116758</name>
</gene>
<dbReference type="EMBL" id="MU853402">
    <property type="protein sequence ID" value="KAK4137649.1"/>
    <property type="molecule type" value="Genomic_DNA"/>
</dbReference>
<dbReference type="Proteomes" id="UP001304895">
    <property type="component" value="Unassembled WGS sequence"/>
</dbReference>
<accession>A0AAN6ZHE3</accession>
<comment type="caution">
    <text evidence="1">The sequence shown here is derived from an EMBL/GenBank/DDBJ whole genome shotgun (WGS) entry which is preliminary data.</text>
</comment>
<organism evidence="1 2">
    <name type="scientific">Trichocladium antarcticum</name>
    <dbReference type="NCBI Taxonomy" id="1450529"/>
    <lineage>
        <taxon>Eukaryota</taxon>
        <taxon>Fungi</taxon>
        <taxon>Dikarya</taxon>
        <taxon>Ascomycota</taxon>
        <taxon>Pezizomycotina</taxon>
        <taxon>Sordariomycetes</taxon>
        <taxon>Sordariomycetidae</taxon>
        <taxon>Sordariales</taxon>
        <taxon>Chaetomiaceae</taxon>
        <taxon>Trichocladium</taxon>
    </lineage>
</organism>
<protein>
    <submittedName>
        <fullName evidence="1">Uncharacterized protein</fullName>
    </submittedName>
</protein>
<reference evidence="1" key="2">
    <citation type="submission" date="2023-05" db="EMBL/GenBank/DDBJ databases">
        <authorList>
            <consortium name="Lawrence Berkeley National Laboratory"/>
            <person name="Steindorff A."/>
            <person name="Hensen N."/>
            <person name="Bonometti L."/>
            <person name="Westerberg I."/>
            <person name="Brannstrom I.O."/>
            <person name="Guillou S."/>
            <person name="Cros-Aarteil S."/>
            <person name="Calhoun S."/>
            <person name="Haridas S."/>
            <person name="Kuo A."/>
            <person name="Mondo S."/>
            <person name="Pangilinan J."/>
            <person name="Riley R."/>
            <person name="Labutti K."/>
            <person name="Andreopoulos B."/>
            <person name="Lipzen A."/>
            <person name="Chen C."/>
            <person name="Yanf M."/>
            <person name="Daum C."/>
            <person name="Ng V."/>
            <person name="Clum A."/>
            <person name="Ohm R."/>
            <person name="Martin F."/>
            <person name="Silar P."/>
            <person name="Natvig D."/>
            <person name="Lalanne C."/>
            <person name="Gautier V."/>
            <person name="Ament-Velasquez S.L."/>
            <person name="Kruys A."/>
            <person name="Hutchinson M.I."/>
            <person name="Powell A.J."/>
            <person name="Barry K."/>
            <person name="Miller A.N."/>
            <person name="Grigoriev I.V."/>
            <person name="Debuchy R."/>
            <person name="Gladieux P."/>
            <person name="Thoren M.H."/>
            <person name="Johannesson H."/>
        </authorList>
    </citation>
    <scope>NUCLEOTIDE SEQUENCE</scope>
    <source>
        <strain evidence="1">CBS 123565</strain>
    </source>
</reference>